<evidence type="ECO:0000259" key="2">
    <source>
        <dbReference type="Pfam" id="PF00535"/>
    </source>
</evidence>
<dbReference type="Proteomes" id="UP000177026">
    <property type="component" value="Unassembled WGS sequence"/>
</dbReference>
<dbReference type="SUPFAM" id="SSF53448">
    <property type="entry name" value="Nucleotide-diphospho-sugar transferases"/>
    <property type="match status" value="1"/>
</dbReference>
<evidence type="ECO:0000313" key="4">
    <source>
        <dbReference type="Proteomes" id="UP000177026"/>
    </source>
</evidence>
<accession>A0A1F7GPL0</accession>
<gene>
    <name evidence="3" type="ORF">A2866_04960</name>
</gene>
<evidence type="ECO:0000256" key="1">
    <source>
        <dbReference type="SAM" id="Phobius"/>
    </source>
</evidence>
<dbReference type="InterPro" id="IPR001173">
    <property type="entry name" value="Glyco_trans_2-like"/>
</dbReference>
<evidence type="ECO:0000313" key="3">
    <source>
        <dbReference type="EMBL" id="OGK20851.1"/>
    </source>
</evidence>
<protein>
    <recommendedName>
        <fullName evidence="2">Glycosyltransferase 2-like domain-containing protein</fullName>
    </recommendedName>
</protein>
<comment type="caution">
    <text evidence="3">The sequence shown here is derived from an EMBL/GenBank/DDBJ whole genome shotgun (WGS) entry which is preliminary data.</text>
</comment>
<name>A0A1F7GPL0_9BACT</name>
<organism evidence="3 4">
    <name type="scientific">Candidatus Roizmanbacteria bacterium RIFCSPHIGHO2_01_FULL_39_8</name>
    <dbReference type="NCBI Taxonomy" id="1802033"/>
    <lineage>
        <taxon>Bacteria</taxon>
        <taxon>Candidatus Roizmaniibacteriota</taxon>
    </lineage>
</organism>
<sequence length="305" mass="36548">MAKISVICIIKYQHPRLFEVLKSVKEIASEIIIADTGISEELEKELLMIDKLKIVRVKKKFSFAELIREDLKHYAKEQYILFVDHDEIIPPDLKKFILDNYEKYDYFAIPRKNIVFNKWIKHSRWFPDYQIRLINKDKVYWDRDIDIHKQPELKGKGLFIEAKENLSLIHYNYENIDEYISKAIFYAKQESAQLIRKNKVMTLTQTIQNSISEFISRFFAEQGYKDGTHGFALAILQMFYYFLVYFYYWESKKYIQGNDNLPVISRSFFRKGLIETNYWLSKESLVHSITAVKLKIENKLLSLFH</sequence>
<dbReference type="Pfam" id="PF00535">
    <property type="entry name" value="Glycos_transf_2"/>
    <property type="match status" value="1"/>
</dbReference>
<keyword evidence="1" id="KW-1133">Transmembrane helix</keyword>
<dbReference type="InterPro" id="IPR029044">
    <property type="entry name" value="Nucleotide-diphossugar_trans"/>
</dbReference>
<feature type="transmembrane region" description="Helical" evidence="1">
    <location>
        <begin position="230"/>
        <end position="248"/>
    </location>
</feature>
<dbReference type="Gene3D" id="3.90.550.10">
    <property type="entry name" value="Spore Coat Polysaccharide Biosynthesis Protein SpsA, Chain A"/>
    <property type="match status" value="1"/>
</dbReference>
<keyword evidence="1" id="KW-0472">Membrane</keyword>
<dbReference type="EMBL" id="MFZI01000028">
    <property type="protein sequence ID" value="OGK20851.1"/>
    <property type="molecule type" value="Genomic_DNA"/>
</dbReference>
<reference evidence="3 4" key="1">
    <citation type="journal article" date="2016" name="Nat. Commun.">
        <title>Thousands of microbial genomes shed light on interconnected biogeochemical processes in an aquifer system.</title>
        <authorList>
            <person name="Anantharaman K."/>
            <person name="Brown C.T."/>
            <person name="Hug L.A."/>
            <person name="Sharon I."/>
            <person name="Castelle C.J."/>
            <person name="Probst A.J."/>
            <person name="Thomas B.C."/>
            <person name="Singh A."/>
            <person name="Wilkins M.J."/>
            <person name="Karaoz U."/>
            <person name="Brodie E.L."/>
            <person name="Williams K.H."/>
            <person name="Hubbard S.S."/>
            <person name="Banfield J.F."/>
        </authorList>
    </citation>
    <scope>NUCLEOTIDE SEQUENCE [LARGE SCALE GENOMIC DNA]</scope>
</reference>
<dbReference type="AlphaFoldDB" id="A0A1F7GPL0"/>
<keyword evidence="1" id="KW-0812">Transmembrane</keyword>
<proteinExistence type="predicted"/>
<feature type="domain" description="Glycosyltransferase 2-like" evidence="2">
    <location>
        <begin position="13"/>
        <end position="135"/>
    </location>
</feature>